<dbReference type="Proteomes" id="UP000516437">
    <property type="component" value="Chromosome 3"/>
</dbReference>
<evidence type="ECO:0000259" key="2">
    <source>
        <dbReference type="Pfam" id="PF03168"/>
    </source>
</evidence>
<accession>A0A6A1W3N2</accession>
<keyword evidence="1" id="KW-1133">Transmembrane helix</keyword>
<name>A0A6A1W3N2_9ROSI</name>
<keyword evidence="1" id="KW-0812">Transmembrane</keyword>
<evidence type="ECO:0000313" key="3">
    <source>
        <dbReference type="EMBL" id="KAB1219513.1"/>
    </source>
</evidence>
<dbReference type="InterPro" id="IPR055301">
    <property type="entry name" value="Lea14-like_2"/>
</dbReference>
<reference evidence="3 4" key="1">
    <citation type="journal article" date="2019" name="Plant Biotechnol. J.">
        <title>The red bayberry genome and genetic basis of sex determination.</title>
        <authorList>
            <person name="Jia H.M."/>
            <person name="Jia H.J."/>
            <person name="Cai Q.L."/>
            <person name="Wang Y."/>
            <person name="Zhao H.B."/>
            <person name="Yang W.F."/>
            <person name="Wang G.Y."/>
            <person name="Li Y.H."/>
            <person name="Zhan D.L."/>
            <person name="Shen Y.T."/>
            <person name="Niu Q.F."/>
            <person name="Chang L."/>
            <person name="Qiu J."/>
            <person name="Zhao L."/>
            <person name="Xie H.B."/>
            <person name="Fu W.Y."/>
            <person name="Jin J."/>
            <person name="Li X.W."/>
            <person name="Jiao Y."/>
            <person name="Zhou C.C."/>
            <person name="Tu T."/>
            <person name="Chai C.Y."/>
            <person name="Gao J.L."/>
            <person name="Fan L.J."/>
            <person name="van de Weg E."/>
            <person name="Wang J.Y."/>
            <person name="Gao Z.S."/>
        </authorList>
    </citation>
    <scope>NUCLEOTIDE SEQUENCE [LARGE SCALE GENOMIC DNA]</scope>
    <source>
        <tissue evidence="3">Leaves</tissue>
    </source>
</reference>
<gene>
    <name evidence="3" type="ORF">CJ030_MR3G012309</name>
</gene>
<dbReference type="Pfam" id="PF03168">
    <property type="entry name" value="LEA_2"/>
    <property type="match status" value="1"/>
</dbReference>
<dbReference type="AlphaFoldDB" id="A0A6A1W3N2"/>
<proteinExistence type="predicted"/>
<dbReference type="OrthoDB" id="764273at2759"/>
<evidence type="ECO:0000256" key="1">
    <source>
        <dbReference type="SAM" id="Phobius"/>
    </source>
</evidence>
<comment type="caution">
    <text evidence="3">The sequence shown here is derived from an EMBL/GenBank/DDBJ whole genome shotgun (WGS) entry which is preliminary data.</text>
</comment>
<sequence length="213" mass="23449">MGDEQLGPRPLIADGSCSDDEDAAANLNQIRRTKWVKYGCRFTTCMLILSVIAIVISLTVFNIQDPNVKMTVVKATKLELMYRTIPKPGTNMSVVARSSVENPNMFSFIYNTTITLYYHENMVGQAQGPSGQAKPLGTETTEVTVDVSTDRLISYPNVNGDVSSGLLNMSSYSTISGQVEVFKGFKKRFDLRSTCTVTFNISSQAVQEQNCKS</sequence>
<organism evidence="3 4">
    <name type="scientific">Morella rubra</name>
    <name type="common">Chinese bayberry</name>
    <dbReference type="NCBI Taxonomy" id="262757"/>
    <lineage>
        <taxon>Eukaryota</taxon>
        <taxon>Viridiplantae</taxon>
        <taxon>Streptophyta</taxon>
        <taxon>Embryophyta</taxon>
        <taxon>Tracheophyta</taxon>
        <taxon>Spermatophyta</taxon>
        <taxon>Magnoliopsida</taxon>
        <taxon>eudicotyledons</taxon>
        <taxon>Gunneridae</taxon>
        <taxon>Pentapetalae</taxon>
        <taxon>rosids</taxon>
        <taxon>fabids</taxon>
        <taxon>Fagales</taxon>
        <taxon>Myricaceae</taxon>
        <taxon>Morella</taxon>
    </lineage>
</organism>
<dbReference type="PANTHER" id="PTHR31852">
    <property type="entry name" value="LATE EMBRYOGENESIS ABUNDANT (LEA) HYDROXYPROLINE-RICH GLYCOPROTEIN FAMILY"/>
    <property type="match status" value="1"/>
</dbReference>
<feature type="transmembrane region" description="Helical" evidence="1">
    <location>
        <begin position="38"/>
        <end position="61"/>
    </location>
</feature>
<evidence type="ECO:0000313" key="4">
    <source>
        <dbReference type="Proteomes" id="UP000516437"/>
    </source>
</evidence>
<feature type="domain" description="Late embryogenesis abundant protein LEA-2 subgroup" evidence="2">
    <location>
        <begin position="99"/>
        <end position="196"/>
    </location>
</feature>
<keyword evidence="4" id="KW-1185">Reference proteome</keyword>
<dbReference type="Gene3D" id="2.60.40.1820">
    <property type="match status" value="1"/>
</dbReference>
<keyword evidence="1" id="KW-0472">Membrane</keyword>
<protein>
    <recommendedName>
        <fullName evidence="2">Late embryogenesis abundant protein LEA-2 subgroup domain-containing protein</fullName>
    </recommendedName>
</protein>
<dbReference type="EMBL" id="RXIC02000021">
    <property type="protein sequence ID" value="KAB1219513.1"/>
    <property type="molecule type" value="Genomic_DNA"/>
</dbReference>
<dbReference type="InterPro" id="IPR004864">
    <property type="entry name" value="LEA_2"/>
</dbReference>